<feature type="compositionally biased region" description="Basic and acidic residues" evidence="1">
    <location>
        <begin position="128"/>
        <end position="142"/>
    </location>
</feature>
<feature type="region of interest" description="Disordered" evidence="1">
    <location>
        <begin position="103"/>
        <end position="229"/>
    </location>
</feature>
<organism evidence="2">
    <name type="scientific">uncultured Acidimicrobiales bacterium</name>
    <dbReference type="NCBI Taxonomy" id="310071"/>
    <lineage>
        <taxon>Bacteria</taxon>
        <taxon>Bacillati</taxon>
        <taxon>Actinomycetota</taxon>
        <taxon>Acidimicrobiia</taxon>
        <taxon>Acidimicrobiales</taxon>
        <taxon>environmental samples</taxon>
    </lineage>
</organism>
<sequence length="229" mass="24160">MAAVVILGTAGIVYSRDQRQPDNTRPFAAAPGRPADHWHAAIGYYICGTFVPNLPEGEDPLGIHGHGDNVVHIHPFVNSSAGKRATLEVYFDTVGADISDDRIELPGQDTKRTGDRCEDGPGRIQTKVWDKRNPDDPGRIIEGDPSAIRPQDNQLITIAFVPEGADIPKPPSTPTLDNLSDVTPPPTASTSSTAPATTTAPDPTASTTSSVPDPNTSPPASTSSTTRVP</sequence>
<evidence type="ECO:0000313" key="2">
    <source>
        <dbReference type="EMBL" id="CAA9279051.1"/>
    </source>
</evidence>
<accession>A0A6J4JG15</accession>
<reference evidence="2" key="1">
    <citation type="submission" date="2020-02" db="EMBL/GenBank/DDBJ databases">
        <authorList>
            <person name="Meier V. D."/>
        </authorList>
    </citation>
    <scope>NUCLEOTIDE SEQUENCE</scope>
    <source>
        <strain evidence="2">AVDCRST_MAG10</strain>
    </source>
</reference>
<name>A0A6J4JG15_9ACTN</name>
<dbReference type="EMBL" id="CADCTB010000224">
    <property type="protein sequence ID" value="CAA9279051.1"/>
    <property type="molecule type" value="Genomic_DNA"/>
</dbReference>
<gene>
    <name evidence="2" type="ORF">AVDCRST_MAG10-3776</name>
</gene>
<evidence type="ECO:0000256" key="1">
    <source>
        <dbReference type="SAM" id="MobiDB-lite"/>
    </source>
</evidence>
<feature type="compositionally biased region" description="Low complexity" evidence="1">
    <location>
        <begin position="188"/>
        <end position="229"/>
    </location>
</feature>
<feature type="compositionally biased region" description="Basic and acidic residues" evidence="1">
    <location>
        <begin position="103"/>
        <end position="121"/>
    </location>
</feature>
<proteinExistence type="predicted"/>
<dbReference type="AlphaFoldDB" id="A0A6J4JG15"/>
<protein>
    <submittedName>
        <fullName evidence="2">Uncharacterized protein</fullName>
    </submittedName>
</protein>